<accession>A0A0C2DNL5</accession>
<keyword evidence="6" id="KW-1185">Reference proteome</keyword>
<dbReference type="EMBL" id="JXII01000002">
    <property type="protein sequence ID" value="KIH71593.1"/>
    <property type="molecule type" value="Genomic_DNA"/>
</dbReference>
<evidence type="ECO:0000313" key="2">
    <source>
        <dbReference type="EMBL" id="MDB0579680.1"/>
    </source>
</evidence>
<reference evidence="3 5" key="2">
    <citation type="submission" date="2017-07" db="EMBL/GenBank/DDBJ databases">
        <title>Shotgun whole genome sequences of three halophilic bacterial isolates.</title>
        <authorList>
            <person name="Pozzo T."/>
            <person name="Higdon S.M."/>
            <person name="Quillaguaman J."/>
        </authorList>
    </citation>
    <scope>NUCLEOTIDE SEQUENCE [LARGE SCALE GENOMIC DNA]</scope>
    <source>
        <strain evidence="3 5">BU-1</strain>
    </source>
</reference>
<dbReference type="GeneID" id="77844441"/>
<name>A0A0C2DNL5_9STAP</name>
<comment type="caution">
    <text evidence="1">The sequence shown here is derived from an EMBL/GenBank/DDBJ whole genome shotgun (WGS) entry which is preliminary data.</text>
</comment>
<dbReference type="EMBL" id="NPEZ01000003">
    <property type="protein sequence ID" value="OZT77054.1"/>
    <property type="molecule type" value="Genomic_DNA"/>
</dbReference>
<evidence type="ECO:0000313" key="3">
    <source>
        <dbReference type="EMBL" id="OZT77054.1"/>
    </source>
</evidence>
<evidence type="ECO:0000313" key="1">
    <source>
        <dbReference type="EMBL" id="KIH71593.1"/>
    </source>
</evidence>
<dbReference type="AlphaFoldDB" id="A0A0C2DNL5"/>
<dbReference type="RefSeq" id="WP_040105055.1">
    <property type="nucleotide sequence ID" value="NZ_BMCA01000001.1"/>
</dbReference>
<protein>
    <recommendedName>
        <fullName evidence="7">GRAM domain-containing protein</fullName>
    </recommendedName>
</protein>
<dbReference type="Proteomes" id="UP000031546">
    <property type="component" value="Unassembled WGS sequence"/>
</dbReference>
<reference evidence="2" key="4">
    <citation type="submission" date="2020-04" db="EMBL/GenBank/DDBJ databases">
        <authorList>
            <person name="Tanveer F."/>
            <person name="Xie Y."/>
            <person name="Shinwari Z.K."/>
        </authorList>
    </citation>
    <scope>NUCLEOTIDE SEQUENCE</scope>
    <source>
        <strain evidence="2">MOSEL-ME25</strain>
    </source>
</reference>
<dbReference type="OrthoDB" id="2085436at2"/>
<evidence type="ECO:0000313" key="5">
    <source>
        <dbReference type="Proteomes" id="UP000216682"/>
    </source>
</evidence>
<dbReference type="Proteomes" id="UP000216682">
    <property type="component" value="Unassembled WGS sequence"/>
</dbReference>
<evidence type="ECO:0000313" key="6">
    <source>
        <dbReference type="Proteomes" id="UP000527860"/>
    </source>
</evidence>
<reference evidence="2 6" key="5">
    <citation type="submission" date="2022-12" db="EMBL/GenBank/DDBJ databases">
        <title>Genome analysis and biological profiling of marine Salinicoccus roseus MOSEL-ME25.</title>
        <authorList>
            <person name="Mirza F.T."/>
            <person name="Xie Y."/>
            <person name="Shinwari Z.K."/>
        </authorList>
    </citation>
    <scope>NUCLEOTIDE SEQUENCE [LARGE SCALE GENOMIC DNA]</scope>
    <source>
        <strain evidence="2 6">MOSEL-ME25</strain>
    </source>
</reference>
<dbReference type="Proteomes" id="UP000527860">
    <property type="component" value="Unassembled WGS sequence"/>
</dbReference>
<evidence type="ECO:0008006" key="7">
    <source>
        <dbReference type="Google" id="ProtNLM"/>
    </source>
</evidence>
<reference evidence="6" key="3">
    <citation type="submission" date="2020-04" db="EMBL/GenBank/DDBJ databases">
        <title>Genome analysis and biological profiling of marine Cellulosimicrobium funkei MOSEL-ME6.</title>
        <authorList>
            <person name="Tanveer F."/>
            <person name="Xie Y."/>
            <person name="Shinwari Z.K."/>
        </authorList>
    </citation>
    <scope>NUCLEOTIDE SEQUENCE [LARGE SCALE GENOMIC DNA]</scope>
    <source>
        <strain evidence="6">MOSEL-ME25</strain>
    </source>
</reference>
<reference evidence="1 4" key="1">
    <citation type="submission" date="2015-01" db="EMBL/GenBank/DDBJ databases">
        <title>Genome sequences of high lactate-tolerant strain Salinicoccus roseus W12 with industrial interest.</title>
        <authorList>
            <person name="Wang H."/>
            <person name="Yu B."/>
        </authorList>
    </citation>
    <scope>NUCLEOTIDE SEQUENCE [LARGE SCALE GENOMIC DNA]</scope>
    <source>
        <strain evidence="1 4">W12</strain>
    </source>
</reference>
<sequence length="108" mass="12393">MKEEALRSGNGNLFKNGVATSGKLHLTSKYIYHFPHAMNLNNKKSKIALEEVEHVNLISHHIMKVLPVPNGLELVLRSGESMRFVVNGRKRWKRDIEQALRNARQHIT</sequence>
<proteinExistence type="predicted"/>
<organism evidence="1 4">
    <name type="scientific">Salinicoccus roseus</name>
    <dbReference type="NCBI Taxonomy" id="45670"/>
    <lineage>
        <taxon>Bacteria</taxon>
        <taxon>Bacillati</taxon>
        <taxon>Bacillota</taxon>
        <taxon>Bacilli</taxon>
        <taxon>Bacillales</taxon>
        <taxon>Staphylococcaceae</taxon>
        <taxon>Salinicoccus</taxon>
    </lineage>
</organism>
<dbReference type="STRING" id="45670.SN16_02665"/>
<gene>
    <name evidence="3" type="ORF">CFN03_08220</name>
    <name evidence="2" type="ORF">F7P68_0003980</name>
    <name evidence="1" type="ORF">SN16_02665</name>
</gene>
<dbReference type="EMBL" id="JABEVU030000001">
    <property type="protein sequence ID" value="MDB0579680.1"/>
    <property type="molecule type" value="Genomic_DNA"/>
</dbReference>
<evidence type="ECO:0000313" key="4">
    <source>
        <dbReference type="Proteomes" id="UP000031546"/>
    </source>
</evidence>